<gene>
    <name evidence="2" type="ORF">SAMN04489718_2304</name>
</gene>
<dbReference type="OrthoDB" id="9798201at2"/>
<dbReference type="RefSeq" id="WP_092523730.1">
    <property type="nucleotide sequence ID" value="NZ_FNKO01000002.1"/>
</dbReference>
<dbReference type="Pfam" id="PF00903">
    <property type="entry name" value="Glyoxalase"/>
    <property type="match status" value="1"/>
</dbReference>
<organism evidence="2 3">
    <name type="scientific">Actinopolyspora saharensis</name>
    <dbReference type="NCBI Taxonomy" id="995062"/>
    <lineage>
        <taxon>Bacteria</taxon>
        <taxon>Bacillati</taxon>
        <taxon>Actinomycetota</taxon>
        <taxon>Actinomycetes</taxon>
        <taxon>Actinopolysporales</taxon>
        <taxon>Actinopolysporaceae</taxon>
        <taxon>Actinopolyspora</taxon>
    </lineage>
</organism>
<dbReference type="InterPro" id="IPR029068">
    <property type="entry name" value="Glyas_Bleomycin-R_OHBP_Dase"/>
</dbReference>
<evidence type="ECO:0000313" key="3">
    <source>
        <dbReference type="Proteomes" id="UP000199301"/>
    </source>
</evidence>
<protein>
    <submittedName>
        <fullName evidence="2">Glyoxalase-like domain-containing protein</fullName>
    </submittedName>
</protein>
<evidence type="ECO:0000259" key="1">
    <source>
        <dbReference type="PROSITE" id="PS51819"/>
    </source>
</evidence>
<dbReference type="PROSITE" id="PS51819">
    <property type="entry name" value="VOC"/>
    <property type="match status" value="1"/>
</dbReference>
<dbReference type="PANTHER" id="PTHR36503">
    <property type="entry name" value="BLR2520 PROTEIN"/>
    <property type="match status" value="1"/>
</dbReference>
<evidence type="ECO:0000313" key="2">
    <source>
        <dbReference type="EMBL" id="SDQ81780.1"/>
    </source>
</evidence>
<dbReference type="PANTHER" id="PTHR36503:SF3">
    <property type="entry name" value="BLR0126 PROTEIN"/>
    <property type="match status" value="1"/>
</dbReference>
<accession>A0A1H1DZK8</accession>
<name>A0A1H1DZK8_9ACTN</name>
<dbReference type="Proteomes" id="UP000199301">
    <property type="component" value="Unassembled WGS sequence"/>
</dbReference>
<sequence length="135" mass="14691">MSIEFSAVGMVADDMAQTLAFYRRLGLDLPASADAEAHVEAALPTGVRLMWDRADAVWTTEPDQEPSSDRHRIALAFDCGSPEGVDSTYAELTAAGHRGHHAPWDAPWGQRYSTVLDPDGNHVDLFANLPDRTDG</sequence>
<feature type="domain" description="VOC" evidence="1">
    <location>
        <begin position="4"/>
        <end position="128"/>
    </location>
</feature>
<dbReference type="Gene3D" id="3.10.180.10">
    <property type="entry name" value="2,3-Dihydroxybiphenyl 1,2-Dioxygenase, domain 1"/>
    <property type="match status" value="1"/>
</dbReference>
<keyword evidence="3" id="KW-1185">Reference proteome</keyword>
<reference evidence="3" key="1">
    <citation type="submission" date="2016-10" db="EMBL/GenBank/DDBJ databases">
        <authorList>
            <person name="Varghese N."/>
            <person name="Submissions S."/>
        </authorList>
    </citation>
    <scope>NUCLEOTIDE SEQUENCE [LARGE SCALE GENOMIC DNA]</scope>
    <source>
        <strain evidence="3">DSM 45459</strain>
    </source>
</reference>
<dbReference type="InterPro" id="IPR037523">
    <property type="entry name" value="VOC_core"/>
</dbReference>
<dbReference type="AlphaFoldDB" id="A0A1H1DZK8"/>
<proteinExistence type="predicted"/>
<dbReference type="STRING" id="995062.SAMN04489718_2304"/>
<dbReference type="InterPro" id="IPR004360">
    <property type="entry name" value="Glyas_Fos-R_dOase_dom"/>
</dbReference>
<dbReference type="SUPFAM" id="SSF54593">
    <property type="entry name" value="Glyoxalase/Bleomycin resistance protein/Dihydroxybiphenyl dioxygenase"/>
    <property type="match status" value="1"/>
</dbReference>
<dbReference type="EMBL" id="FNKO01000002">
    <property type="protein sequence ID" value="SDQ81780.1"/>
    <property type="molecule type" value="Genomic_DNA"/>
</dbReference>